<dbReference type="AlphaFoldDB" id="A0A397VMP0"/>
<name>A0A397VMP0_9GLOM</name>
<keyword evidence="2" id="KW-1185">Reference proteome</keyword>
<dbReference type="OrthoDB" id="2405788at2759"/>
<proteinExistence type="predicted"/>
<gene>
    <name evidence="1" type="ORF">C2G38_2174308</name>
</gene>
<protein>
    <submittedName>
        <fullName evidence="1">Uncharacterized protein</fullName>
    </submittedName>
</protein>
<dbReference type="Proteomes" id="UP000266673">
    <property type="component" value="Unassembled WGS sequence"/>
</dbReference>
<evidence type="ECO:0000313" key="2">
    <source>
        <dbReference type="Proteomes" id="UP000266673"/>
    </source>
</evidence>
<reference evidence="1 2" key="1">
    <citation type="submission" date="2018-06" db="EMBL/GenBank/DDBJ databases">
        <title>Comparative genomics reveals the genomic features of Rhizophagus irregularis, R. cerebriforme, R. diaphanum and Gigaspora rosea, and their symbiotic lifestyle signature.</title>
        <authorList>
            <person name="Morin E."/>
            <person name="San Clemente H."/>
            <person name="Chen E.C.H."/>
            <person name="De La Providencia I."/>
            <person name="Hainaut M."/>
            <person name="Kuo A."/>
            <person name="Kohler A."/>
            <person name="Murat C."/>
            <person name="Tang N."/>
            <person name="Roy S."/>
            <person name="Loubradou J."/>
            <person name="Henrissat B."/>
            <person name="Grigoriev I.V."/>
            <person name="Corradi N."/>
            <person name="Roux C."/>
            <person name="Martin F.M."/>
        </authorList>
    </citation>
    <scope>NUCLEOTIDE SEQUENCE [LARGE SCALE GENOMIC DNA]</scope>
    <source>
        <strain evidence="1 2">DAOM 194757</strain>
    </source>
</reference>
<comment type="caution">
    <text evidence="1">The sequence shown here is derived from an EMBL/GenBank/DDBJ whole genome shotgun (WGS) entry which is preliminary data.</text>
</comment>
<sequence>MVFQCPRCGKNDFKKTCDLTNHLNRKFKCKQPQISNPVQSPNLNVSRSQTPVPSSLSLIVHVHEKEATYLSIEDLANWLANPKIKNNPTIINKESKDDPKDIDKKVSWPVLFPDNKMHQKVWQKGIQTAKDMFKVDGAEYTFSTWFAIEKEEMYEAGMTKEHAKKSKKAGKKFVPGGPNVILTKKMKPDFWVGIDGKFLVREIQIKSSDFEELTANAVVYGLYRIREPDSNRLIPMKDGALNCMAQRVIEHFEKAKRGYRLTSIRKQKIGAWEKRMRQPGARVEDIVELEKILKRPIKLLDITHGSIFNSGKYRTGRFKEIEMVVHNGYAFPRNQHFPKDRMVEYYNDNAWTAINKTLQGPQAIWLIGLGLGEGKILEEIQSISQFVLEDGHTFRTWIKHTDIIKVCEELFKDALAEQLFGANHAGGKLANEINNWHPTPASVHENIKQSCIEHGHGGRWNTPNYQVGEVVCIDMKECYPAISVKSRRVFTRFGHPTHHLVRVAVNGELPQDDITGFVQVRSFKFIPNIHQAIPIWYGKHFACRSGEGCGKAKGWTPIVLLRYLLVAGILESVTIGEAIISLTKQTKDCIKEGIYASSNKCPLGHILTYYEGHQPQYTHLRASMLAYAHINLLEMLRRFGPNEVVRIATDSIYIRREALYKIENVSAFFKQVKQKISYPKDSNWLKYSQKTKMPLAVGEYFPCSKHKPFVCHDCFWDWYAHKGFWEVIPDKKPSSNTSIAITKITEPLKEKILSELIREIQSVQLCDKGEKIHGPDPNVVYWPKNRHWESIKDITESTAPSIHDPITRFRVFYLNGDSGSGKTTWNGIGEWTPECMGEKKFPRVVIWDEICTEVLTDYRAKCPRLQELKKKMRCQNNRVQSDLFREALPVAKK</sequence>
<accession>A0A397VMP0</accession>
<evidence type="ECO:0000313" key="1">
    <source>
        <dbReference type="EMBL" id="RIB22279.1"/>
    </source>
</evidence>
<organism evidence="1 2">
    <name type="scientific">Gigaspora rosea</name>
    <dbReference type="NCBI Taxonomy" id="44941"/>
    <lineage>
        <taxon>Eukaryota</taxon>
        <taxon>Fungi</taxon>
        <taxon>Fungi incertae sedis</taxon>
        <taxon>Mucoromycota</taxon>
        <taxon>Glomeromycotina</taxon>
        <taxon>Glomeromycetes</taxon>
        <taxon>Diversisporales</taxon>
        <taxon>Gigasporaceae</taxon>
        <taxon>Gigaspora</taxon>
    </lineage>
</organism>
<dbReference type="EMBL" id="QKWP01000316">
    <property type="protein sequence ID" value="RIB22279.1"/>
    <property type="molecule type" value="Genomic_DNA"/>
</dbReference>